<sequence>MYRFGWCYQSGISVEKSKNMAVEWYLKSAITEHKCKGGFSIVYKTSYKRQYGTHEEVAIKIINK</sequence>
<dbReference type="Gene3D" id="1.25.40.10">
    <property type="entry name" value="Tetratricopeptide repeat domain"/>
    <property type="match status" value="1"/>
</dbReference>
<evidence type="ECO:0000313" key="2">
    <source>
        <dbReference type="Proteomes" id="UP000789759"/>
    </source>
</evidence>
<evidence type="ECO:0000313" key="1">
    <source>
        <dbReference type="EMBL" id="CAG8770491.1"/>
    </source>
</evidence>
<accession>A0A9N9J993</accession>
<dbReference type="InterPro" id="IPR011990">
    <property type="entry name" value="TPR-like_helical_dom_sf"/>
</dbReference>
<dbReference type="Proteomes" id="UP000789759">
    <property type="component" value="Unassembled WGS sequence"/>
</dbReference>
<feature type="non-terminal residue" evidence="1">
    <location>
        <position position="64"/>
    </location>
</feature>
<proteinExistence type="predicted"/>
<keyword evidence="2" id="KW-1185">Reference proteome</keyword>
<reference evidence="1" key="1">
    <citation type="submission" date="2021-06" db="EMBL/GenBank/DDBJ databases">
        <authorList>
            <person name="Kallberg Y."/>
            <person name="Tangrot J."/>
            <person name="Rosling A."/>
        </authorList>
    </citation>
    <scope>NUCLEOTIDE SEQUENCE</scope>
    <source>
        <strain evidence="1">FL966</strain>
    </source>
</reference>
<organism evidence="1 2">
    <name type="scientific">Cetraspora pellucida</name>
    <dbReference type="NCBI Taxonomy" id="1433469"/>
    <lineage>
        <taxon>Eukaryota</taxon>
        <taxon>Fungi</taxon>
        <taxon>Fungi incertae sedis</taxon>
        <taxon>Mucoromycota</taxon>
        <taxon>Glomeromycotina</taxon>
        <taxon>Glomeromycetes</taxon>
        <taxon>Diversisporales</taxon>
        <taxon>Gigasporaceae</taxon>
        <taxon>Cetraspora</taxon>
    </lineage>
</organism>
<name>A0A9N9J993_9GLOM</name>
<protein>
    <submittedName>
        <fullName evidence="1">9502_t:CDS:1</fullName>
    </submittedName>
</protein>
<gene>
    <name evidence="1" type="ORF">CPELLU_LOCUS15843</name>
</gene>
<dbReference type="EMBL" id="CAJVQA010021746">
    <property type="protein sequence ID" value="CAG8770491.1"/>
    <property type="molecule type" value="Genomic_DNA"/>
</dbReference>
<dbReference type="AlphaFoldDB" id="A0A9N9J993"/>
<dbReference type="SUPFAM" id="SSF81901">
    <property type="entry name" value="HCP-like"/>
    <property type="match status" value="1"/>
</dbReference>
<comment type="caution">
    <text evidence="1">The sequence shown here is derived from an EMBL/GenBank/DDBJ whole genome shotgun (WGS) entry which is preliminary data.</text>
</comment>